<comment type="caution">
    <text evidence="9">The sequence shown here is derived from an EMBL/GenBank/DDBJ whole genome shotgun (WGS) entry which is preliminary data.</text>
</comment>
<gene>
    <name evidence="9" type="ORF">B7P33_14030</name>
</gene>
<comment type="similarity">
    <text evidence="1">Belongs to the precorrin methyltransferase family.</text>
</comment>
<dbReference type="PANTHER" id="PTHR45790">
    <property type="entry name" value="SIROHEME SYNTHASE-RELATED"/>
    <property type="match status" value="1"/>
</dbReference>
<evidence type="ECO:0000256" key="3">
    <source>
        <dbReference type="ARBA" id="ARBA00022603"/>
    </source>
</evidence>
<dbReference type="FunFam" id="3.40.1010.10:FF:000001">
    <property type="entry name" value="Siroheme synthase"/>
    <property type="match status" value="1"/>
</dbReference>
<sequence length="265" mass="28503">MLEMKNSPLYRTPKLTLVGAGPGDVDLITVKGVKALQEAQVVLYDALVHPALLDYAPQAEHIFVGKRKGAKIMSQDAINQLIVKSAFEKGSVVRLKGGDSHVFGRGGEEMIYAAQFGIQVANVPGISSAIGVPAQQDIPVTKRGVSEGFWVVTGTTKNGQLSSDVALAAQSNSTVVILMGMSKLSEIVDCFALEGKEQTPVAVIQNGTRGNEKIGLGTIDSIEEVVFEKGLENPAIIIIGEVVNHRQELRHLQYEYQHLHRDHGA</sequence>
<protein>
    <recommendedName>
        <fullName evidence="2">uroporphyrinogen-III C-methyltransferase</fullName>
        <ecNumber evidence="2">2.1.1.107</ecNumber>
    </recommendedName>
</protein>
<dbReference type="InterPro" id="IPR003043">
    <property type="entry name" value="Uropor_MeTrfase_CS"/>
</dbReference>
<dbReference type="NCBIfam" id="TIGR01469">
    <property type="entry name" value="cobA_cysG_Cterm"/>
    <property type="match status" value="1"/>
</dbReference>
<dbReference type="InterPro" id="IPR014777">
    <property type="entry name" value="4pyrrole_Mease_sub1"/>
</dbReference>
<name>A0A2A4G4G6_9FLAO</name>
<comment type="pathway">
    <text evidence="7">Porphyrin-containing compound metabolism; siroheme biosynthesis; precorrin-2 from uroporphyrinogen III: step 1/1.</text>
</comment>
<dbReference type="PROSITE" id="PS00839">
    <property type="entry name" value="SUMT_1"/>
    <property type="match status" value="1"/>
</dbReference>
<dbReference type="InterPro" id="IPR035996">
    <property type="entry name" value="4pyrrol_Methylase_sf"/>
</dbReference>
<dbReference type="OrthoDB" id="9815856at2"/>
<dbReference type="Gene3D" id="3.40.1010.10">
    <property type="entry name" value="Cobalt-precorrin-4 Transmethylase, Domain 1"/>
    <property type="match status" value="1"/>
</dbReference>
<evidence type="ECO:0000256" key="2">
    <source>
        <dbReference type="ARBA" id="ARBA00012162"/>
    </source>
</evidence>
<dbReference type="InterPro" id="IPR000878">
    <property type="entry name" value="4pyrrol_Mease"/>
</dbReference>
<reference evidence="9 10" key="1">
    <citation type="submission" date="2017-04" db="EMBL/GenBank/DDBJ databases">
        <title>A new member of the family Flavobacteriaceae isolated from ascidians.</title>
        <authorList>
            <person name="Chen L."/>
        </authorList>
    </citation>
    <scope>NUCLEOTIDE SEQUENCE [LARGE SCALE GENOMIC DNA]</scope>
    <source>
        <strain evidence="9 10">HQA918</strain>
    </source>
</reference>
<evidence type="ECO:0000313" key="10">
    <source>
        <dbReference type="Proteomes" id="UP000219559"/>
    </source>
</evidence>
<dbReference type="Pfam" id="PF00590">
    <property type="entry name" value="TP_methylase"/>
    <property type="match status" value="1"/>
</dbReference>
<dbReference type="AlphaFoldDB" id="A0A2A4G4G6"/>
<organism evidence="9 10">
    <name type="scientific">Sediminicola luteus</name>
    <dbReference type="NCBI Taxonomy" id="319238"/>
    <lineage>
        <taxon>Bacteria</taxon>
        <taxon>Pseudomonadati</taxon>
        <taxon>Bacteroidota</taxon>
        <taxon>Flavobacteriia</taxon>
        <taxon>Flavobacteriales</taxon>
        <taxon>Flavobacteriaceae</taxon>
        <taxon>Sediminicola</taxon>
    </lineage>
</organism>
<keyword evidence="6" id="KW-0627">Porphyrin biosynthesis</keyword>
<dbReference type="InterPro" id="IPR050161">
    <property type="entry name" value="Siro_Cobalamin_biosynth"/>
</dbReference>
<evidence type="ECO:0000256" key="5">
    <source>
        <dbReference type="ARBA" id="ARBA00022691"/>
    </source>
</evidence>
<dbReference type="GO" id="GO:0032259">
    <property type="term" value="P:methylation"/>
    <property type="evidence" value="ECO:0007669"/>
    <property type="project" value="UniProtKB-KW"/>
</dbReference>
<dbReference type="GO" id="GO:0004851">
    <property type="term" value="F:uroporphyrin-III C-methyltransferase activity"/>
    <property type="evidence" value="ECO:0007669"/>
    <property type="project" value="UniProtKB-EC"/>
</dbReference>
<feature type="domain" description="Tetrapyrrole methylase" evidence="8">
    <location>
        <begin position="14"/>
        <end position="222"/>
    </location>
</feature>
<dbReference type="Proteomes" id="UP000219559">
    <property type="component" value="Unassembled WGS sequence"/>
</dbReference>
<evidence type="ECO:0000256" key="1">
    <source>
        <dbReference type="ARBA" id="ARBA00005879"/>
    </source>
</evidence>
<dbReference type="EMBL" id="NBWU01000005">
    <property type="protein sequence ID" value="PCE63333.1"/>
    <property type="molecule type" value="Genomic_DNA"/>
</dbReference>
<dbReference type="InterPro" id="IPR014776">
    <property type="entry name" value="4pyrrole_Mease_sub2"/>
</dbReference>
<dbReference type="CDD" id="cd11642">
    <property type="entry name" value="SUMT"/>
    <property type="match status" value="1"/>
</dbReference>
<keyword evidence="5" id="KW-0949">S-adenosyl-L-methionine</keyword>
<evidence type="ECO:0000256" key="7">
    <source>
        <dbReference type="ARBA" id="ARBA00025705"/>
    </source>
</evidence>
<keyword evidence="10" id="KW-1185">Reference proteome</keyword>
<evidence type="ECO:0000313" key="9">
    <source>
        <dbReference type="EMBL" id="PCE63333.1"/>
    </source>
</evidence>
<evidence type="ECO:0000256" key="6">
    <source>
        <dbReference type="ARBA" id="ARBA00023244"/>
    </source>
</evidence>
<dbReference type="NCBIfam" id="NF004790">
    <property type="entry name" value="PRK06136.1"/>
    <property type="match status" value="1"/>
</dbReference>
<dbReference type="EC" id="2.1.1.107" evidence="2"/>
<accession>A0A2A4G4G6</accession>
<dbReference type="InterPro" id="IPR006366">
    <property type="entry name" value="CobA/CysG_C"/>
</dbReference>
<dbReference type="Gene3D" id="3.30.950.10">
    <property type="entry name" value="Methyltransferase, Cobalt-precorrin-4 Transmethylase, Domain 2"/>
    <property type="match status" value="1"/>
</dbReference>
<dbReference type="SUPFAM" id="SSF53790">
    <property type="entry name" value="Tetrapyrrole methylase"/>
    <property type="match status" value="1"/>
</dbReference>
<evidence type="ECO:0000256" key="4">
    <source>
        <dbReference type="ARBA" id="ARBA00022679"/>
    </source>
</evidence>
<dbReference type="GO" id="GO:0019354">
    <property type="term" value="P:siroheme biosynthetic process"/>
    <property type="evidence" value="ECO:0007669"/>
    <property type="project" value="InterPro"/>
</dbReference>
<dbReference type="PANTHER" id="PTHR45790:SF3">
    <property type="entry name" value="S-ADENOSYL-L-METHIONINE-DEPENDENT UROPORPHYRINOGEN III METHYLTRANSFERASE, CHLOROPLASTIC"/>
    <property type="match status" value="1"/>
</dbReference>
<proteinExistence type="inferred from homology"/>
<keyword evidence="3 9" id="KW-0489">Methyltransferase</keyword>
<evidence type="ECO:0000259" key="8">
    <source>
        <dbReference type="Pfam" id="PF00590"/>
    </source>
</evidence>
<keyword evidence="4 9" id="KW-0808">Transferase</keyword>